<dbReference type="PANTHER" id="PTHR10030:SF37">
    <property type="entry name" value="ALPHA-L-FUCOSIDASE-RELATED"/>
    <property type="match status" value="1"/>
</dbReference>
<proteinExistence type="inferred from homology"/>
<feature type="signal peptide" evidence="7">
    <location>
        <begin position="1"/>
        <end position="20"/>
    </location>
</feature>
<dbReference type="SUPFAM" id="SSF51445">
    <property type="entry name" value="(Trans)glycosidases"/>
    <property type="match status" value="1"/>
</dbReference>
<keyword evidence="5" id="KW-0378">Hydrolase</keyword>
<comment type="caution">
    <text evidence="9">The sequence shown here is derived from an EMBL/GenBank/DDBJ whole genome shotgun (WGS) entry which is preliminary data.</text>
</comment>
<reference evidence="9 10" key="1">
    <citation type="submission" date="2024-06" db="EMBL/GenBank/DDBJ databases">
        <title>Chitinophaga defluvii sp. nov., isolated from municipal sewage.</title>
        <authorList>
            <person name="Zhang L."/>
        </authorList>
    </citation>
    <scope>NUCLEOTIDE SEQUENCE [LARGE SCALE GENOMIC DNA]</scope>
    <source>
        <strain evidence="9 10">H8</strain>
    </source>
</reference>
<keyword evidence="4 7" id="KW-0732">Signal</keyword>
<dbReference type="EC" id="3.2.1.51" evidence="3"/>
<keyword evidence="6" id="KW-0326">Glycosidase</keyword>
<evidence type="ECO:0000313" key="9">
    <source>
        <dbReference type="EMBL" id="MET6997636.1"/>
    </source>
</evidence>
<evidence type="ECO:0000256" key="4">
    <source>
        <dbReference type="ARBA" id="ARBA00022729"/>
    </source>
</evidence>
<gene>
    <name evidence="9" type="ORF">ABR189_09670</name>
</gene>
<dbReference type="InterPro" id="IPR017853">
    <property type="entry name" value="GH"/>
</dbReference>
<dbReference type="Gene3D" id="3.20.20.80">
    <property type="entry name" value="Glycosidases"/>
    <property type="match status" value="1"/>
</dbReference>
<dbReference type="PRINTS" id="PR00741">
    <property type="entry name" value="GLHYDRLASE29"/>
</dbReference>
<evidence type="ECO:0000313" key="10">
    <source>
        <dbReference type="Proteomes" id="UP001549749"/>
    </source>
</evidence>
<dbReference type="SMART" id="SM00812">
    <property type="entry name" value="Alpha_L_fucos"/>
    <property type="match status" value="1"/>
</dbReference>
<feature type="chain" id="PRO_5045532441" description="alpha-L-fucosidase" evidence="7">
    <location>
        <begin position="21"/>
        <end position="712"/>
    </location>
</feature>
<dbReference type="EMBL" id="JBEXAC010000001">
    <property type="protein sequence ID" value="MET6997636.1"/>
    <property type="molecule type" value="Genomic_DNA"/>
</dbReference>
<feature type="domain" description="Glycoside hydrolase family 29 N-terminal" evidence="8">
    <location>
        <begin position="20"/>
        <end position="332"/>
    </location>
</feature>
<evidence type="ECO:0000256" key="3">
    <source>
        <dbReference type="ARBA" id="ARBA00012662"/>
    </source>
</evidence>
<protein>
    <recommendedName>
        <fullName evidence="3">alpha-L-fucosidase</fullName>
        <ecNumber evidence="3">3.2.1.51</ecNumber>
    </recommendedName>
</protein>
<comment type="function">
    <text evidence="1">Alpha-L-fucosidase is responsible for hydrolyzing the alpha-1,6-linked fucose joined to the reducing-end N-acetylglucosamine of the carbohydrate moieties of glycoproteins.</text>
</comment>
<evidence type="ECO:0000256" key="5">
    <source>
        <dbReference type="ARBA" id="ARBA00022801"/>
    </source>
</evidence>
<evidence type="ECO:0000259" key="8">
    <source>
        <dbReference type="Pfam" id="PF01120"/>
    </source>
</evidence>
<sequence length="712" mass="79266">MKKMLIVCLCMLAVYLPVAAQDAQALSEWKHQKYSMFIHWGAIYSTLGGVWEGKPVTRGYSEQIQSHAGIYSDVYGDVAKRFNPAYWNADSIVSLAKAAGMRSVVITSKHHDGFCMFNSAYTDYNVVAATPFKRDVIKELADACKRQGLKLGLYFSLIDWHFPEAYPITSSNSDPITPEHHEFNKKQVTELLTNYGPISELWFDMGSQTSQQSWELAELVHRLQPACMVSGRLGNDAGDFCVMGDNNYPDYKIATPWQTPASVYDETWGYRSWQQHGKATDKAKEKLEGLIKVASRGGNYLLNIGPRGDGSVVDFEKEVLLLNGSWLKRNGEAIYSTTANPFDTTFAWGEVTAKPGKLYLHLLQQPANGTIILPGLKGEIESVVLLEKRKRLKCKINNTGSDITITLPSGFNLDNDIKVLTVAFKGGYKIIPTHVITASGTAPIQLGRRNAIKQYSFSGIDYESYYRSTVAASWTFKTAGSVTPSLVFSQGEKDKVIVVTTDGKPRTVKLESELTLPLKNSAIPLQWGPLYLAAPVRSGIDGTTGSQLNIDPTQPWPNAVDKPWTKQTNWKNNTTYEIEADRNTGWFVLQEITAAEAQPYLIELISGDGIQVFLNGEEQLVHNNPERGATQQEVLLLPLQQGKNQLVVKFYNRFSKKVTLGINTKVPQVLYKQGLPLLADTPDHLHTISIRQSQPVSVHRDMRLPNLGIVIK</sequence>
<evidence type="ECO:0000256" key="6">
    <source>
        <dbReference type="ARBA" id="ARBA00023295"/>
    </source>
</evidence>
<comment type="similarity">
    <text evidence="2">Belongs to the glycosyl hydrolase 29 family.</text>
</comment>
<dbReference type="PANTHER" id="PTHR10030">
    <property type="entry name" value="ALPHA-L-FUCOSIDASE"/>
    <property type="match status" value="1"/>
</dbReference>
<evidence type="ECO:0000256" key="1">
    <source>
        <dbReference type="ARBA" id="ARBA00004071"/>
    </source>
</evidence>
<evidence type="ECO:0000256" key="2">
    <source>
        <dbReference type="ARBA" id="ARBA00007951"/>
    </source>
</evidence>
<dbReference type="InterPro" id="IPR016286">
    <property type="entry name" value="FUC_metazoa-typ"/>
</dbReference>
<accession>A0ABV2T3M0</accession>
<evidence type="ECO:0000256" key="7">
    <source>
        <dbReference type="SAM" id="SignalP"/>
    </source>
</evidence>
<dbReference type="Proteomes" id="UP001549749">
    <property type="component" value="Unassembled WGS sequence"/>
</dbReference>
<keyword evidence="10" id="KW-1185">Reference proteome</keyword>
<dbReference type="InterPro" id="IPR057739">
    <property type="entry name" value="Glyco_hydro_29_N"/>
</dbReference>
<dbReference type="Pfam" id="PF01120">
    <property type="entry name" value="Alpha_L_fucos"/>
    <property type="match status" value="1"/>
</dbReference>
<name>A0ABV2T3M0_9BACT</name>
<dbReference type="InterPro" id="IPR000933">
    <property type="entry name" value="Glyco_hydro_29"/>
</dbReference>
<dbReference type="RefSeq" id="WP_354660271.1">
    <property type="nucleotide sequence ID" value="NZ_JBEXAC010000001.1"/>
</dbReference>
<organism evidence="9 10">
    <name type="scientific">Chitinophaga defluvii</name>
    <dbReference type="NCBI Taxonomy" id="3163343"/>
    <lineage>
        <taxon>Bacteria</taxon>
        <taxon>Pseudomonadati</taxon>
        <taxon>Bacteroidota</taxon>
        <taxon>Chitinophagia</taxon>
        <taxon>Chitinophagales</taxon>
        <taxon>Chitinophagaceae</taxon>
        <taxon>Chitinophaga</taxon>
    </lineage>
</organism>